<dbReference type="SUPFAM" id="SSF143456">
    <property type="entry name" value="VC0467-like"/>
    <property type="match status" value="2"/>
</dbReference>
<feature type="transmembrane region" description="Helical" evidence="1">
    <location>
        <begin position="6"/>
        <end position="30"/>
    </location>
</feature>
<proteinExistence type="predicted"/>
<evidence type="ECO:0008006" key="3">
    <source>
        <dbReference type="Google" id="ProtNLM"/>
    </source>
</evidence>
<name>A0A7S4REV1_9STRA</name>
<dbReference type="PANTHER" id="PTHR31984:SF17">
    <property type="entry name" value="TRANSCRIPTIONAL REGULATOR"/>
    <property type="match status" value="1"/>
</dbReference>
<dbReference type="Pfam" id="PF02622">
    <property type="entry name" value="DUF179"/>
    <property type="match status" value="2"/>
</dbReference>
<dbReference type="PANTHER" id="PTHR31984">
    <property type="entry name" value="TRANSPORTER, PUTATIVE (DUF179)-RELATED"/>
    <property type="match status" value="1"/>
</dbReference>
<evidence type="ECO:0000313" key="2">
    <source>
        <dbReference type="EMBL" id="CAE4610787.1"/>
    </source>
</evidence>
<organism evidence="2">
    <name type="scientific">Ditylum brightwellii</name>
    <dbReference type="NCBI Taxonomy" id="49249"/>
    <lineage>
        <taxon>Eukaryota</taxon>
        <taxon>Sar</taxon>
        <taxon>Stramenopiles</taxon>
        <taxon>Ochrophyta</taxon>
        <taxon>Bacillariophyta</taxon>
        <taxon>Mediophyceae</taxon>
        <taxon>Lithodesmiophycidae</taxon>
        <taxon>Lithodesmiales</taxon>
        <taxon>Lithodesmiaceae</taxon>
        <taxon>Ditylum</taxon>
    </lineage>
</organism>
<dbReference type="InterPro" id="IPR003774">
    <property type="entry name" value="AlgH-like"/>
</dbReference>
<dbReference type="EMBL" id="HBNS01021132">
    <property type="protein sequence ID" value="CAE4610787.1"/>
    <property type="molecule type" value="Transcribed_RNA"/>
</dbReference>
<gene>
    <name evidence="2" type="ORF">DBRI00130_LOCUS16764</name>
</gene>
<sequence>MKTIGYIPWISFEFVVAIAIASPSTIVGFIPSFQLRGRTSLHQATLPNVSFLNQQFFHSQIKRRQIFRTLYRRDGKEGEDDDESEIDSRDDDDDDWRDFRAKLVMKKFDSPSFSPKSSASLFLENEEDTDGFGALFSQMDAISKSDQYLGKGDGKEERDSAIVPEIHPSQWAYETSGIVEQGTVILGGVEHKIGFGLQQQYYHKATILVIEHDEAHFTKGIILNRPSDEFITDDLNDGVKWRVSFGGDVQNFDSDEPDIVCLHSLKSPEATKSSVEIVKNIKWTSFDVAKTLVNVGLAKPSDFSVFAGYVGWGPGELTSEIHDNAWYMVATDSNTLLKELARQNTAADPREAGLETWEYIMKMIGREVTARTSVGTFDDYMLKEWARKYLSQRTMNDTAKSVNSADSRKKCVPGTLLRGSSVRRSPFLLSNQEFHKSLVLILSDDEDATIGVMLNHPAAKGLQMEVKDTRMNINYVLTAPLRVGGDYVLEESESPIWLHNSPKLRGAQVGTPIGGCWEHIWQCTYEEVAVALTDNLAKLDEFLVISGITLWPKGDIDAEENFGEMLEDGSFEIVPPSCVESVWNSLLKQRVLTERNIQQNIDYGIEAWSAGEGDSLENDDDNFDIHSIGMGYEEEEDSFVFNTDVKVAKLSDDALRVWVSSCLLGIADLGDDLNE</sequence>
<dbReference type="AlphaFoldDB" id="A0A7S4REV1"/>
<dbReference type="Gene3D" id="3.40.1740.10">
    <property type="entry name" value="VC0467-like"/>
    <property type="match status" value="2"/>
</dbReference>
<reference evidence="2" key="1">
    <citation type="submission" date="2021-01" db="EMBL/GenBank/DDBJ databases">
        <authorList>
            <person name="Corre E."/>
            <person name="Pelletier E."/>
            <person name="Niang G."/>
            <person name="Scheremetjew M."/>
            <person name="Finn R."/>
            <person name="Kale V."/>
            <person name="Holt S."/>
            <person name="Cochrane G."/>
            <person name="Meng A."/>
            <person name="Brown T."/>
            <person name="Cohen L."/>
        </authorList>
    </citation>
    <scope>NUCLEOTIDE SEQUENCE</scope>
    <source>
        <strain evidence="2">GSO104</strain>
    </source>
</reference>
<protein>
    <recommendedName>
        <fullName evidence="3">YqgE/AlgH family protein</fullName>
    </recommendedName>
</protein>
<keyword evidence="1" id="KW-0812">Transmembrane</keyword>
<accession>A0A7S4REV1</accession>
<keyword evidence="1" id="KW-0472">Membrane</keyword>
<evidence type="ECO:0000256" key="1">
    <source>
        <dbReference type="SAM" id="Phobius"/>
    </source>
</evidence>
<keyword evidence="1" id="KW-1133">Transmembrane helix</keyword>